<comment type="similarity">
    <text evidence="2">Belongs to the PA-phosphatase related phosphoesterase family.</text>
</comment>
<dbReference type="RefSeq" id="XP_023171533.1">
    <property type="nucleotide sequence ID" value="XM_023315765.2"/>
</dbReference>
<dbReference type="GO" id="GO:0007165">
    <property type="term" value="P:signal transduction"/>
    <property type="evidence" value="ECO:0007669"/>
    <property type="project" value="TreeGrafter"/>
</dbReference>
<dbReference type="PANTHER" id="PTHR10165">
    <property type="entry name" value="LIPID PHOSPHATE PHOSPHATASE"/>
    <property type="match status" value="1"/>
</dbReference>
<evidence type="ECO:0000256" key="3">
    <source>
        <dbReference type="ARBA" id="ARBA00022692"/>
    </source>
</evidence>
<evidence type="ECO:0000313" key="9">
    <source>
        <dbReference type="Proteomes" id="UP000504633"/>
    </source>
</evidence>
<dbReference type="OrthoDB" id="8907274at2759"/>
<dbReference type="Pfam" id="PF01569">
    <property type="entry name" value="PAP2"/>
    <property type="match status" value="1"/>
</dbReference>
<dbReference type="GO" id="GO:0006644">
    <property type="term" value="P:phospholipid metabolic process"/>
    <property type="evidence" value="ECO:0007669"/>
    <property type="project" value="InterPro"/>
</dbReference>
<keyword evidence="4 7" id="KW-1133">Transmembrane helix</keyword>
<keyword evidence="5 7" id="KW-0472">Membrane</keyword>
<feature type="compositionally biased region" description="Low complexity" evidence="6">
    <location>
        <begin position="19"/>
        <end position="32"/>
    </location>
</feature>
<gene>
    <name evidence="10" type="primary">LOC111599923</name>
</gene>
<feature type="transmembrane region" description="Helical" evidence="7">
    <location>
        <begin position="333"/>
        <end position="351"/>
    </location>
</feature>
<dbReference type="SMART" id="SM00014">
    <property type="entry name" value="acidPPc"/>
    <property type="match status" value="1"/>
</dbReference>
<dbReference type="GeneID" id="111599923"/>
<feature type="domain" description="Phosphatidic acid phosphatase type 2/haloperoxidase" evidence="8">
    <location>
        <begin position="226"/>
        <end position="378"/>
    </location>
</feature>
<dbReference type="InterPro" id="IPR043216">
    <property type="entry name" value="PAP-like"/>
</dbReference>
<keyword evidence="3 7" id="KW-0812">Transmembrane</keyword>
<evidence type="ECO:0000256" key="1">
    <source>
        <dbReference type="ARBA" id="ARBA00004141"/>
    </source>
</evidence>
<dbReference type="InterPro" id="IPR036938">
    <property type="entry name" value="PAP2/HPO_sf"/>
</dbReference>
<evidence type="ECO:0000259" key="8">
    <source>
        <dbReference type="SMART" id="SM00014"/>
    </source>
</evidence>
<feature type="compositionally biased region" description="Polar residues" evidence="6">
    <location>
        <begin position="1"/>
        <end position="15"/>
    </location>
</feature>
<name>A0A6J1LY86_DROHY</name>
<sequence length="382" mass="43218">MSSLRPASVCDTTPLQRFESQSSSGEEPSSPTAASIVAAAAAAAAAASAASTSNSHQLQLQLQHQHPLQQQEQLHNNNNNINDNVKVDLQLPPFVGVTADAMRLANGHSANGAKQRRRGTAQIFGRVAVDVSLLFCLGFTMFGLSLYVEPHKRGFFCNDLSLRHPYKESTIRSWMLYLMCVLLPVAMILLVEFYRAQDWSRHHNQPGSGYYLCHMELPHWAVDSYRMISTLFFGLAVEQMTTDLAKYTIGRLRPHFFTLCKPMLLDGTTCADYVNEGRYIEEYTCTAKDISVKQFKNMHLSFPSGHSSFVFFSMIYLAIYLQRRVNCSRLRMLRHLLQFLLVMFAWYTALTRVSDYKHHWSDVLAGSAIGIVYAFLVTSNFW</sequence>
<feature type="transmembrane region" description="Helical" evidence="7">
    <location>
        <begin position="174"/>
        <end position="194"/>
    </location>
</feature>
<dbReference type="Proteomes" id="UP000504633">
    <property type="component" value="Unplaced"/>
</dbReference>
<evidence type="ECO:0000256" key="2">
    <source>
        <dbReference type="ARBA" id="ARBA00008816"/>
    </source>
</evidence>
<comment type="subcellular location">
    <subcellularLocation>
        <location evidence="1">Membrane</location>
        <topology evidence="1">Multi-pass membrane protein</topology>
    </subcellularLocation>
</comment>
<dbReference type="CDD" id="cd03384">
    <property type="entry name" value="PAP2_wunen"/>
    <property type="match status" value="1"/>
</dbReference>
<dbReference type="AlphaFoldDB" id="A0A6J1LY86"/>
<dbReference type="Gene3D" id="1.20.144.10">
    <property type="entry name" value="Phosphatidic acid phosphatase type 2/haloperoxidase"/>
    <property type="match status" value="1"/>
</dbReference>
<reference evidence="10" key="1">
    <citation type="submission" date="2025-08" db="UniProtKB">
        <authorList>
            <consortium name="RefSeq"/>
        </authorList>
    </citation>
    <scope>IDENTIFICATION</scope>
    <source>
        <strain evidence="10">15085-1641.00</strain>
        <tissue evidence="10">Whole body</tissue>
    </source>
</reference>
<evidence type="ECO:0000256" key="7">
    <source>
        <dbReference type="SAM" id="Phobius"/>
    </source>
</evidence>
<proteinExistence type="inferred from homology"/>
<keyword evidence="9" id="KW-1185">Reference proteome</keyword>
<organism evidence="9 10">
    <name type="scientific">Drosophila hydei</name>
    <name type="common">Fruit fly</name>
    <dbReference type="NCBI Taxonomy" id="7224"/>
    <lineage>
        <taxon>Eukaryota</taxon>
        <taxon>Metazoa</taxon>
        <taxon>Ecdysozoa</taxon>
        <taxon>Arthropoda</taxon>
        <taxon>Hexapoda</taxon>
        <taxon>Insecta</taxon>
        <taxon>Pterygota</taxon>
        <taxon>Neoptera</taxon>
        <taxon>Endopterygota</taxon>
        <taxon>Diptera</taxon>
        <taxon>Brachycera</taxon>
        <taxon>Muscomorpha</taxon>
        <taxon>Ephydroidea</taxon>
        <taxon>Drosophilidae</taxon>
        <taxon>Drosophila</taxon>
    </lineage>
</organism>
<dbReference type="KEGG" id="dhe:111599923"/>
<feature type="transmembrane region" description="Helical" evidence="7">
    <location>
        <begin position="363"/>
        <end position="381"/>
    </location>
</feature>
<dbReference type="InterPro" id="IPR000326">
    <property type="entry name" value="PAP2/HPO"/>
</dbReference>
<feature type="region of interest" description="Disordered" evidence="6">
    <location>
        <begin position="1"/>
        <end position="32"/>
    </location>
</feature>
<evidence type="ECO:0000313" key="10">
    <source>
        <dbReference type="RefSeq" id="XP_023171533.1"/>
    </source>
</evidence>
<evidence type="ECO:0000256" key="6">
    <source>
        <dbReference type="SAM" id="MobiDB-lite"/>
    </source>
</evidence>
<dbReference type="SUPFAM" id="SSF48317">
    <property type="entry name" value="Acid phosphatase/Vanadium-dependent haloperoxidase"/>
    <property type="match status" value="1"/>
</dbReference>
<dbReference type="GO" id="GO:0005886">
    <property type="term" value="C:plasma membrane"/>
    <property type="evidence" value="ECO:0007669"/>
    <property type="project" value="TreeGrafter"/>
</dbReference>
<evidence type="ECO:0000256" key="4">
    <source>
        <dbReference type="ARBA" id="ARBA00022989"/>
    </source>
</evidence>
<feature type="transmembrane region" description="Helical" evidence="7">
    <location>
        <begin position="123"/>
        <end position="148"/>
    </location>
</feature>
<protein>
    <submittedName>
        <fullName evidence="10">Phosphatidate phosphatase isoform X1</fullName>
    </submittedName>
</protein>
<dbReference type="PANTHER" id="PTHR10165:SF197">
    <property type="entry name" value="FI04477P-RELATED"/>
    <property type="match status" value="1"/>
</dbReference>
<dbReference type="GO" id="GO:0008195">
    <property type="term" value="F:phosphatidate phosphatase activity"/>
    <property type="evidence" value="ECO:0007669"/>
    <property type="project" value="TreeGrafter"/>
</dbReference>
<accession>A0A6J1LY86</accession>
<dbReference type="GO" id="GO:0046839">
    <property type="term" value="P:phospholipid dephosphorylation"/>
    <property type="evidence" value="ECO:0007669"/>
    <property type="project" value="TreeGrafter"/>
</dbReference>
<evidence type="ECO:0000256" key="5">
    <source>
        <dbReference type="ARBA" id="ARBA00023136"/>
    </source>
</evidence>